<keyword evidence="5" id="KW-0960">Knottin</keyword>
<dbReference type="InterPro" id="IPR007733">
    <property type="entry name" value="Agouti"/>
</dbReference>
<protein>
    <recommendedName>
        <fullName evidence="2">Agouti-signaling protein</fullName>
    </recommendedName>
    <alternativeName>
        <fullName evidence="8">Agouti switch protein</fullName>
    </alternativeName>
</protein>
<dbReference type="GO" id="GO:0032438">
    <property type="term" value="P:melanosome organization"/>
    <property type="evidence" value="ECO:0007669"/>
    <property type="project" value="TreeGrafter"/>
</dbReference>
<dbReference type="GO" id="GO:0005615">
    <property type="term" value="C:extracellular space"/>
    <property type="evidence" value="ECO:0007669"/>
    <property type="project" value="TreeGrafter"/>
</dbReference>
<feature type="compositionally biased region" description="Basic residues" evidence="10">
    <location>
        <begin position="61"/>
        <end position="78"/>
    </location>
</feature>
<dbReference type="PROSITE" id="PS51150">
    <property type="entry name" value="AGOUTI_2"/>
    <property type="match status" value="1"/>
</dbReference>
<dbReference type="SMART" id="SM00792">
    <property type="entry name" value="Agouti"/>
    <property type="match status" value="1"/>
</dbReference>
<keyword evidence="14" id="KW-1185">Reference proteome</keyword>
<dbReference type="GO" id="GO:0031779">
    <property type="term" value="F:melanocortin receptor binding"/>
    <property type="evidence" value="ECO:0007669"/>
    <property type="project" value="TreeGrafter"/>
</dbReference>
<evidence type="ECO:0000259" key="12">
    <source>
        <dbReference type="PROSITE" id="PS51150"/>
    </source>
</evidence>
<organism evidence="13 14">
    <name type="scientific">Cynoglossus semilaevis</name>
    <name type="common">Tongue sole</name>
    <dbReference type="NCBI Taxonomy" id="244447"/>
    <lineage>
        <taxon>Eukaryota</taxon>
        <taxon>Metazoa</taxon>
        <taxon>Chordata</taxon>
        <taxon>Craniata</taxon>
        <taxon>Vertebrata</taxon>
        <taxon>Euteleostomi</taxon>
        <taxon>Actinopterygii</taxon>
        <taxon>Neopterygii</taxon>
        <taxon>Teleostei</taxon>
        <taxon>Neoteleostei</taxon>
        <taxon>Acanthomorphata</taxon>
        <taxon>Carangaria</taxon>
        <taxon>Pleuronectiformes</taxon>
        <taxon>Pleuronectoidei</taxon>
        <taxon>Cynoglossidae</taxon>
        <taxon>Cynoglossinae</taxon>
        <taxon>Cynoglossus</taxon>
    </lineage>
</organism>
<dbReference type="FunCoup" id="A0A3P8WY79">
    <property type="interactions" value="6"/>
</dbReference>
<dbReference type="OMA" id="DFCAFCQ"/>
<dbReference type="Ensembl" id="ENSCSET00000031942.1">
    <property type="protein sequence ID" value="ENSCSEP00000031532.1"/>
    <property type="gene ID" value="ENSCSEG00000020194.1"/>
</dbReference>
<dbReference type="SUPFAM" id="SSF57055">
    <property type="entry name" value="Agouti-related protein"/>
    <property type="match status" value="1"/>
</dbReference>
<feature type="domain" description="Agouti" evidence="12">
    <location>
        <begin position="85"/>
        <end position="124"/>
    </location>
</feature>
<dbReference type="GeneTree" id="ENSGT00940000176173"/>
<dbReference type="CTD" id="798574"/>
<dbReference type="KEGG" id="csem:103386778"/>
<evidence type="ECO:0000256" key="9">
    <source>
        <dbReference type="PROSITE-ProRule" id="PRU00494"/>
    </source>
</evidence>
<reference evidence="13" key="2">
    <citation type="submission" date="2025-08" db="UniProtKB">
        <authorList>
            <consortium name="Ensembl"/>
        </authorList>
    </citation>
    <scope>IDENTIFICATION</scope>
</reference>
<keyword evidence="6 9" id="KW-1015">Disulfide bond</keyword>
<evidence type="ECO:0000256" key="6">
    <source>
        <dbReference type="ARBA" id="ARBA00023157"/>
    </source>
</evidence>
<dbReference type="AlphaFoldDB" id="A0A3P8WY79"/>
<accession>A0A3P8WY79</accession>
<evidence type="ECO:0000256" key="7">
    <source>
        <dbReference type="ARBA" id="ARBA00023180"/>
    </source>
</evidence>
<evidence type="ECO:0000256" key="2">
    <source>
        <dbReference type="ARBA" id="ARBA00017885"/>
    </source>
</evidence>
<dbReference type="InParanoid" id="A0A3P8WY79"/>
<evidence type="ECO:0000256" key="1">
    <source>
        <dbReference type="ARBA" id="ARBA00004613"/>
    </source>
</evidence>
<feature type="disulfide bond" evidence="9">
    <location>
        <begin position="108"/>
        <end position="115"/>
    </location>
</feature>
<feature type="disulfide bond" evidence="9">
    <location>
        <begin position="92"/>
        <end position="106"/>
    </location>
</feature>
<evidence type="ECO:0000256" key="11">
    <source>
        <dbReference type="SAM" id="SignalP"/>
    </source>
</evidence>
<keyword evidence="4 11" id="KW-0732">Signal</keyword>
<feature type="region of interest" description="Disordered" evidence="10">
    <location>
        <begin position="58"/>
        <end position="84"/>
    </location>
</feature>
<dbReference type="InterPro" id="IPR027300">
    <property type="entry name" value="Agouti_dom"/>
</dbReference>
<reference evidence="13 14" key="1">
    <citation type="journal article" date="2014" name="Nat. Genet.">
        <title>Whole-genome sequence of a flatfish provides insights into ZW sex chromosome evolution and adaptation to a benthic lifestyle.</title>
        <authorList>
            <person name="Chen S."/>
            <person name="Zhang G."/>
            <person name="Shao C."/>
            <person name="Huang Q."/>
            <person name="Liu G."/>
            <person name="Zhang P."/>
            <person name="Song W."/>
            <person name="An N."/>
            <person name="Chalopin D."/>
            <person name="Volff J.N."/>
            <person name="Hong Y."/>
            <person name="Li Q."/>
            <person name="Sha Z."/>
            <person name="Zhou H."/>
            <person name="Xie M."/>
            <person name="Yu Q."/>
            <person name="Liu Y."/>
            <person name="Xiang H."/>
            <person name="Wang N."/>
            <person name="Wu K."/>
            <person name="Yang C."/>
            <person name="Zhou Q."/>
            <person name="Liao X."/>
            <person name="Yang L."/>
            <person name="Hu Q."/>
            <person name="Zhang J."/>
            <person name="Meng L."/>
            <person name="Jin L."/>
            <person name="Tian Y."/>
            <person name="Lian J."/>
            <person name="Yang J."/>
            <person name="Miao G."/>
            <person name="Liu S."/>
            <person name="Liang Z."/>
            <person name="Yan F."/>
            <person name="Li Y."/>
            <person name="Sun B."/>
            <person name="Zhang H."/>
            <person name="Zhang J."/>
            <person name="Zhu Y."/>
            <person name="Du M."/>
            <person name="Zhao Y."/>
            <person name="Schartl M."/>
            <person name="Tang Q."/>
            <person name="Wang J."/>
        </authorList>
    </citation>
    <scope>NUCLEOTIDE SEQUENCE</scope>
</reference>
<evidence type="ECO:0000256" key="8">
    <source>
        <dbReference type="ARBA" id="ARBA00033432"/>
    </source>
</evidence>
<feature type="signal peptide" evidence="11">
    <location>
        <begin position="1"/>
        <end position="20"/>
    </location>
</feature>
<dbReference type="GO" id="GO:0009755">
    <property type="term" value="P:hormone-mediated signaling pathway"/>
    <property type="evidence" value="ECO:0007669"/>
    <property type="project" value="InterPro"/>
</dbReference>
<evidence type="ECO:0000313" key="13">
    <source>
        <dbReference type="Ensembl" id="ENSCSEP00000031532.1"/>
    </source>
</evidence>
<dbReference type="Gene3D" id="4.10.760.10">
    <property type="entry name" value="Agouti domain"/>
    <property type="match status" value="1"/>
</dbReference>
<dbReference type="GeneID" id="103386778"/>
<evidence type="ECO:0000256" key="4">
    <source>
        <dbReference type="ARBA" id="ARBA00022729"/>
    </source>
</evidence>
<name>A0A3P8WY79_CYNSE</name>
<dbReference type="InterPro" id="IPR036836">
    <property type="entry name" value="Agouti_dom_sf"/>
</dbReference>
<dbReference type="PROSITE" id="PS60024">
    <property type="entry name" value="AGOUTI_1"/>
    <property type="match status" value="1"/>
</dbReference>
<feature type="chain" id="PRO_5018192693" description="Agouti-signaling protein" evidence="11">
    <location>
        <begin position="21"/>
        <end position="124"/>
    </location>
</feature>
<dbReference type="RefSeq" id="XP_008319411.1">
    <property type="nucleotide sequence ID" value="XM_008321189.3"/>
</dbReference>
<evidence type="ECO:0000256" key="3">
    <source>
        <dbReference type="ARBA" id="ARBA00022525"/>
    </source>
</evidence>
<feature type="disulfide bond" evidence="9">
    <location>
        <begin position="85"/>
        <end position="100"/>
    </location>
</feature>
<proteinExistence type="predicted"/>
<evidence type="ECO:0000313" key="14">
    <source>
        <dbReference type="Proteomes" id="UP000265120"/>
    </source>
</evidence>
<dbReference type="PANTHER" id="PTHR16551">
    <property type="entry name" value="AGOUTI RELATED"/>
    <property type="match status" value="1"/>
</dbReference>
<evidence type="ECO:0000256" key="5">
    <source>
        <dbReference type="ARBA" id="ARBA00022854"/>
    </source>
</evidence>
<evidence type="ECO:0000256" key="10">
    <source>
        <dbReference type="SAM" id="MobiDB-lite"/>
    </source>
</evidence>
<dbReference type="STRING" id="244447.ENSCSEP00000031532"/>
<feature type="disulfide bond" evidence="9">
    <location>
        <begin position="103"/>
        <end position="124"/>
    </location>
</feature>
<dbReference type="Pfam" id="PF05039">
    <property type="entry name" value="Agouti"/>
    <property type="match status" value="1"/>
</dbReference>
<feature type="disulfide bond" evidence="9">
    <location>
        <begin position="99"/>
        <end position="117"/>
    </location>
</feature>
<dbReference type="GO" id="GO:0005184">
    <property type="term" value="F:neuropeptide hormone activity"/>
    <property type="evidence" value="ECO:0007669"/>
    <property type="project" value="TreeGrafter"/>
</dbReference>
<reference evidence="13" key="3">
    <citation type="submission" date="2025-09" db="UniProtKB">
        <authorList>
            <consortium name="Ensembl"/>
        </authorList>
    </citation>
    <scope>IDENTIFICATION</scope>
</reference>
<dbReference type="PANTHER" id="PTHR16551:SF1">
    <property type="entry name" value="AGOUTI-SIGNALING PROTEIN"/>
    <property type="match status" value="1"/>
</dbReference>
<dbReference type="Proteomes" id="UP000265120">
    <property type="component" value="Chromosome 11"/>
</dbReference>
<dbReference type="OrthoDB" id="8717782at2759"/>
<keyword evidence="3" id="KW-0964">Secreted</keyword>
<keyword evidence="7" id="KW-0325">Glycoprotein</keyword>
<comment type="subcellular location">
    <subcellularLocation>
        <location evidence="1">Secreted</location>
    </subcellularLocation>
</comment>
<sequence length="124" mass="13771">MDTLLLLCCLVLTTSHHLLCSGHMVYVAELSTDKYVQSSTQSQHVQINSPPVVAVELPKSVKNRKGKKQKKNKFKRKPPPPPANCVPLWASCKTAGNVCCDSCAFCKCRLFRTVCFCRMGNPQC</sequence>